<sequence>MACVCKKGKFVVLIFTSRRKSGRGGAYLPICIAYLPICIAYLPTRILSLTRPGPGSCQLPFSPGLPPQNRPDLTSAIVLYLLHVEYSAARFVCVVFFVLRLCVFFFSSPPAVLVSINVHIRKKSERGRC</sequence>
<name>A0A3N4KT36_9PEZI</name>
<evidence type="ECO:0000256" key="1">
    <source>
        <dbReference type="SAM" id="Phobius"/>
    </source>
</evidence>
<reference evidence="2 3" key="1">
    <citation type="journal article" date="2018" name="Nat. Ecol. Evol.">
        <title>Pezizomycetes genomes reveal the molecular basis of ectomycorrhizal truffle lifestyle.</title>
        <authorList>
            <person name="Murat C."/>
            <person name="Payen T."/>
            <person name="Noel B."/>
            <person name="Kuo A."/>
            <person name="Morin E."/>
            <person name="Chen J."/>
            <person name="Kohler A."/>
            <person name="Krizsan K."/>
            <person name="Balestrini R."/>
            <person name="Da Silva C."/>
            <person name="Montanini B."/>
            <person name="Hainaut M."/>
            <person name="Levati E."/>
            <person name="Barry K.W."/>
            <person name="Belfiori B."/>
            <person name="Cichocki N."/>
            <person name="Clum A."/>
            <person name="Dockter R.B."/>
            <person name="Fauchery L."/>
            <person name="Guy J."/>
            <person name="Iotti M."/>
            <person name="Le Tacon F."/>
            <person name="Lindquist E.A."/>
            <person name="Lipzen A."/>
            <person name="Malagnac F."/>
            <person name="Mello A."/>
            <person name="Molinier V."/>
            <person name="Miyauchi S."/>
            <person name="Poulain J."/>
            <person name="Riccioni C."/>
            <person name="Rubini A."/>
            <person name="Sitrit Y."/>
            <person name="Splivallo R."/>
            <person name="Traeger S."/>
            <person name="Wang M."/>
            <person name="Zifcakova L."/>
            <person name="Wipf D."/>
            <person name="Zambonelli A."/>
            <person name="Paolocci F."/>
            <person name="Nowrousian M."/>
            <person name="Ottonello S."/>
            <person name="Baldrian P."/>
            <person name="Spatafora J.W."/>
            <person name="Henrissat B."/>
            <person name="Nagy L.G."/>
            <person name="Aury J.M."/>
            <person name="Wincker P."/>
            <person name="Grigoriev I.V."/>
            <person name="Bonfante P."/>
            <person name="Martin F.M."/>
        </authorList>
    </citation>
    <scope>NUCLEOTIDE SEQUENCE [LARGE SCALE GENOMIC DNA]</scope>
    <source>
        <strain evidence="2 3">CCBAS932</strain>
    </source>
</reference>
<evidence type="ECO:0000313" key="2">
    <source>
        <dbReference type="EMBL" id="RPB13713.1"/>
    </source>
</evidence>
<protein>
    <submittedName>
        <fullName evidence="2">Uncharacterized protein</fullName>
    </submittedName>
</protein>
<accession>A0A3N4KT36</accession>
<organism evidence="2 3">
    <name type="scientific">Morchella conica CCBAS932</name>
    <dbReference type="NCBI Taxonomy" id="1392247"/>
    <lineage>
        <taxon>Eukaryota</taxon>
        <taxon>Fungi</taxon>
        <taxon>Dikarya</taxon>
        <taxon>Ascomycota</taxon>
        <taxon>Pezizomycotina</taxon>
        <taxon>Pezizomycetes</taxon>
        <taxon>Pezizales</taxon>
        <taxon>Morchellaceae</taxon>
        <taxon>Morchella</taxon>
    </lineage>
</organism>
<proteinExistence type="predicted"/>
<gene>
    <name evidence="2" type="ORF">P167DRAFT_93886</name>
</gene>
<dbReference type="Proteomes" id="UP000277580">
    <property type="component" value="Unassembled WGS sequence"/>
</dbReference>
<keyword evidence="1" id="KW-1133">Transmembrane helix</keyword>
<dbReference type="AlphaFoldDB" id="A0A3N4KT36"/>
<evidence type="ECO:0000313" key="3">
    <source>
        <dbReference type="Proteomes" id="UP000277580"/>
    </source>
</evidence>
<feature type="transmembrane region" description="Helical" evidence="1">
    <location>
        <begin position="26"/>
        <end position="44"/>
    </location>
</feature>
<dbReference type="InParanoid" id="A0A3N4KT36"/>
<feature type="transmembrane region" description="Helical" evidence="1">
    <location>
        <begin position="88"/>
        <end position="116"/>
    </location>
</feature>
<dbReference type="EMBL" id="ML119121">
    <property type="protein sequence ID" value="RPB13713.1"/>
    <property type="molecule type" value="Genomic_DNA"/>
</dbReference>
<keyword evidence="1" id="KW-0812">Transmembrane</keyword>
<keyword evidence="3" id="KW-1185">Reference proteome</keyword>
<keyword evidence="1" id="KW-0472">Membrane</keyword>